<keyword evidence="4" id="KW-1185">Reference proteome</keyword>
<dbReference type="Pfam" id="PF13541">
    <property type="entry name" value="ChlI"/>
    <property type="match status" value="1"/>
</dbReference>
<dbReference type="Proteomes" id="UP000190857">
    <property type="component" value="Unassembled WGS sequence"/>
</dbReference>
<evidence type="ECO:0000259" key="2">
    <source>
        <dbReference type="SMART" id="SM00382"/>
    </source>
</evidence>
<evidence type="ECO:0000313" key="3">
    <source>
        <dbReference type="EMBL" id="SKC47137.1"/>
    </source>
</evidence>
<dbReference type="Pfam" id="PF13335">
    <property type="entry name" value="Mg_chelatase_C"/>
    <property type="match status" value="1"/>
</dbReference>
<feature type="domain" description="AAA+ ATPase" evidence="2">
    <location>
        <begin position="214"/>
        <end position="397"/>
    </location>
</feature>
<dbReference type="InterPro" id="IPR020568">
    <property type="entry name" value="Ribosomal_Su5_D2-typ_SF"/>
</dbReference>
<dbReference type="Gene3D" id="3.30.230.10">
    <property type="match status" value="1"/>
</dbReference>
<dbReference type="InterPro" id="IPR027417">
    <property type="entry name" value="P-loop_NTPase"/>
</dbReference>
<evidence type="ECO:0000256" key="1">
    <source>
        <dbReference type="ARBA" id="ARBA00006354"/>
    </source>
</evidence>
<dbReference type="SUPFAM" id="SSF52540">
    <property type="entry name" value="P-loop containing nucleoside triphosphate hydrolases"/>
    <property type="match status" value="1"/>
</dbReference>
<dbReference type="InterPro" id="IPR025158">
    <property type="entry name" value="Mg_chelat-rel_C"/>
</dbReference>
<dbReference type="GO" id="GO:0005524">
    <property type="term" value="F:ATP binding"/>
    <property type="evidence" value="ECO:0007669"/>
    <property type="project" value="InterPro"/>
</dbReference>
<proteinExistence type="inferred from homology"/>
<dbReference type="OrthoDB" id="9813147at2"/>
<dbReference type="SUPFAM" id="SSF54211">
    <property type="entry name" value="Ribosomal protein S5 domain 2-like"/>
    <property type="match status" value="1"/>
</dbReference>
<dbReference type="Gene3D" id="3.40.50.300">
    <property type="entry name" value="P-loop containing nucleotide triphosphate hydrolases"/>
    <property type="match status" value="1"/>
</dbReference>
<dbReference type="InterPro" id="IPR045006">
    <property type="entry name" value="CHLI-like"/>
</dbReference>
<dbReference type="PANTHER" id="PTHR32039:SF7">
    <property type="entry name" value="COMPETENCE PROTEIN COMM"/>
    <property type="match status" value="1"/>
</dbReference>
<dbReference type="InterPro" id="IPR004482">
    <property type="entry name" value="Mg_chelat-rel"/>
</dbReference>
<dbReference type="InterPro" id="IPR003593">
    <property type="entry name" value="AAA+_ATPase"/>
</dbReference>
<dbReference type="RefSeq" id="WP_079727356.1">
    <property type="nucleotide sequence ID" value="NZ_FUZP01000001.1"/>
</dbReference>
<organism evidence="3 4">
    <name type="scientific">Okibacterium fritillariae</name>
    <dbReference type="NCBI Taxonomy" id="123320"/>
    <lineage>
        <taxon>Bacteria</taxon>
        <taxon>Bacillati</taxon>
        <taxon>Actinomycetota</taxon>
        <taxon>Actinomycetes</taxon>
        <taxon>Micrococcales</taxon>
        <taxon>Microbacteriaceae</taxon>
        <taxon>Okibacterium</taxon>
    </lineage>
</organism>
<comment type="similarity">
    <text evidence="1">Belongs to the Mg-chelatase subunits D/I family. ComM subfamily.</text>
</comment>
<gene>
    <name evidence="3" type="ORF">SAMN06309945_1289</name>
</gene>
<dbReference type="SMART" id="SM00382">
    <property type="entry name" value="AAA"/>
    <property type="match status" value="1"/>
</dbReference>
<evidence type="ECO:0000313" key="4">
    <source>
        <dbReference type="Proteomes" id="UP000190857"/>
    </source>
</evidence>
<dbReference type="AlphaFoldDB" id="A0A1T5J6G5"/>
<name>A0A1T5J6G5_9MICO</name>
<reference evidence="3 4" key="1">
    <citation type="submission" date="2017-02" db="EMBL/GenBank/DDBJ databases">
        <authorList>
            <person name="Peterson S.W."/>
        </authorList>
    </citation>
    <scope>NUCLEOTIDE SEQUENCE [LARGE SCALE GENOMIC DNA]</scope>
    <source>
        <strain evidence="3 4">VKM Ac-2059</strain>
    </source>
</reference>
<accession>A0A1T5J6G5</accession>
<dbReference type="InterPro" id="IPR014721">
    <property type="entry name" value="Ribsml_uS5_D2-typ_fold_subgr"/>
</dbReference>
<dbReference type="Pfam" id="PF01078">
    <property type="entry name" value="Mg_chelatase"/>
    <property type="match status" value="1"/>
</dbReference>
<dbReference type="CDD" id="cd00009">
    <property type="entry name" value="AAA"/>
    <property type="match status" value="1"/>
</dbReference>
<protein>
    <submittedName>
        <fullName evidence="3">Magnesium chelatase family protein</fullName>
    </submittedName>
</protein>
<dbReference type="NCBIfam" id="TIGR00368">
    <property type="entry name" value="YifB family Mg chelatase-like AAA ATPase"/>
    <property type="match status" value="1"/>
</dbReference>
<dbReference type="STRING" id="123320.SAMN06309945_1289"/>
<dbReference type="EMBL" id="FUZP01000001">
    <property type="protein sequence ID" value="SKC47137.1"/>
    <property type="molecule type" value="Genomic_DNA"/>
</dbReference>
<dbReference type="PANTHER" id="PTHR32039">
    <property type="entry name" value="MAGNESIUM-CHELATASE SUBUNIT CHLI"/>
    <property type="match status" value="1"/>
</dbReference>
<dbReference type="InterPro" id="IPR000523">
    <property type="entry name" value="Mg_chelatse_chII-like_cat_dom"/>
</dbReference>
<sequence length="510" mass="53206">MAVARTWSVALSGSEGTVIEVEADISAQLPALIIIGLADRSLGEAGGRVRQAARNSGCSLSSQRLTVNLSPASLPKHGSAFDLAIALACFAADGVVSRGSIDDTVHLGELGLDGRLRPIFGVLPAVLAAARAGRRRVMVPAANLAEAQLVPGIDAMGVTCLRDAAIFHGAQLAPVDVEAIPFSGRVAPSVAPPELSRIAGQYVPVRSLLVAAAGGHHIYFLGPPGAGKTMLAQCLPGILPDLSVSEALDVMSVRSLGGEAVGPELLRRPPFEAPHHGASAAAILGGGSGTIRPGLAARATGGVLFLDEALEFPAVVLDALRQPLESGQLTIHRSGVMAQFPARFQLVLAANPCPCGQFGSRDGSCTCPPSSVRRYQGRLSGPLLDRVDLRVRVDRVGASELHAAPGDRLSTVQAREVVAAARQRSADRLAGTPWALNARVPGDWLRDPAHRLPARLCVDLDDALERGSLSMRGYDRVLRIAWTLADIDGTEHPTAEHLGLATFMRQGARA</sequence>